<dbReference type="InterPro" id="IPR051158">
    <property type="entry name" value="Metallophosphoesterase_sf"/>
</dbReference>
<gene>
    <name evidence="4" type="ORF">C426_0642</name>
</gene>
<dbReference type="GO" id="GO:0016020">
    <property type="term" value="C:membrane"/>
    <property type="evidence" value="ECO:0007669"/>
    <property type="project" value="GOC"/>
</dbReference>
<dbReference type="SUPFAM" id="SSF56300">
    <property type="entry name" value="Metallo-dependent phosphatases"/>
    <property type="match status" value="1"/>
</dbReference>
<dbReference type="EMBL" id="AMQS01000007">
    <property type="protein sequence ID" value="EKF52014.1"/>
    <property type="molecule type" value="Genomic_DNA"/>
</dbReference>
<dbReference type="PANTHER" id="PTHR31302:SF31">
    <property type="entry name" value="PHOSPHODIESTERASE YAEI"/>
    <property type="match status" value="1"/>
</dbReference>
<proteinExistence type="predicted"/>
<organism evidence="4 5">
    <name type="scientific">Lactococcus garvieae DCC43</name>
    <dbReference type="NCBI Taxonomy" id="1231377"/>
    <lineage>
        <taxon>Bacteria</taxon>
        <taxon>Bacillati</taxon>
        <taxon>Bacillota</taxon>
        <taxon>Bacilli</taxon>
        <taxon>Lactobacillales</taxon>
        <taxon>Streptococcaceae</taxon>
        <taxon>Lactococcus</taxon>
    </lineage>
</organism>
<reference evidence="4 5" key="1">
    <citation type="journal article" date="2012" name="J. Bacteriol.">
        <title>Genome Sequence of the Bacteriocin-Producing Strain Lactococcus garvieae DCC43.</title>
        <authorList>
            <person name="Gabrielsen C."/>
            <person name="Brede D.A."/>
            <person name="Hernandez P.E."/>
            <person name="Nes I.F."/>
            <person name="Diep D.B."/>
        </authorList>
    </citation>
    <scope>NUCLEOTIDE SEQUENCE [LARGE SCALE GENOMIC DNA]</scope>
    <source>
        <strain evidence="4 5">DCC43</strain>
    </source>
</reference>
<dbReference type="InterPro" id="IPR004843">
    <property type="entry name" value="Calcineurin-like_PHP"/>
</dbReference>
<dbReference type="GO" id="GO:0009245">
    <property type="term" value="P:lipid A biosynthetic process"/>
    <property type="evidence" value="ECO:0007669"/>
    <property type="project" value="TreeGrafter"/>
</dbReference>
<keyword evidence="1" id="KW-0479">Metal-binding</keyword>
<dbReference type="CDD" id="cd07385">
    <property type="entry name" value="MPP_YkuE_C"/>
    <property type="match status" value="1"/>
</dbReference>
<dbReference type="Gene3D" id="3.60.21.10">
    <property type="match status" value="1"/>
</dbReference>
<dbReference type="GO" id="GO:0008758">
    <property type="term" value="F:UDP-2,3-diacylglucosamine hydrolase activity"/>
    <property type="evidence" value="ECO:0007669"/>
    <property type="project" value="TreeGrafter"/>
</dbReference>
<evidence type="ECO:0000256" key="2">
    <source>
        <dbReference type="ARBA" id="ARBA00022801"/>
    </source>
</evidence>
<comment type="caution">
    <text evidence="4">The sequence shown here is derived from an EMBL/GenBank/DDBJ whole genome shotgun (WGS) entry which is preliminary data.</text>
</comment>
<dbReference type="GO" id="GO:0046872">
    <property type="term" value="F:metal ion binding"/>
    <property type="evidence" value="ECO:0007669"/>
    <property type="project" value="UniProtKB-KW"/>
</dbReference>
<dbReference type="PATRIC" id="fig|1231377.3.peg.644"/>
<keyword evidence="2" id="KW-0378">Hydrolase</keyword>
<name>K2PP24_9LACT</name>
<dbReference type="AlphaFoldDB" id="K2PP24"/>
<evidence type="ECO:0000259" key="3">
    <source>
        <dbReference type="Pfam" id="PF00149"/>
    </source>
</evidence>
<dbReference type="eggNOG" id="COG1408">
    <property type="taxonomic scope" value="Bacteria"/>
</dbReference>
<dbReference type="PANTHER" id="PTHR31302">
    <property type="entry name" value="TRANSMEMBRANE PROTEIN WITH METALLOPHOSPHOESTERASE DOMAIN-RELATED"/>
    <property type="match status" value="1"/>
</dbReference>
<protein>
    <recommendedName>
        <fullName evidence="3">Calcineurin-like phosphoesterase domain-containing protein</fullName>
    </recommendedName>
</protein>
<accession>K2PP24</accession>
<evidence type="ECO:0000256" key="1">
    <source>
        <dbReference type="ARBA" id="ARBA00022723"/>
    </source>
</evidence>
<dbReference type="Pfam" id="PF00149">
    <property type="entry name" value="Metallophos"/>
    <property type="match status" value="1"/>
</dbReference>
<feature type="domain" description="Calcineurin-like phosphoesterase" evidence="3">
    <location>
        <begin position="14"/>
        <end position="176"/>
    </location>
</feature>
<sequence>MRVREVKISEDKGMKIAHFTDTHFNWHTHARRFYKFSKHIQKTQPDLILFTGDLFDKVDWAQSHDVTKTKEVLTNLKAPLGKFAILGNHDFSEAGKSDYVRTFLEEAGFTVLTNQSLKTGFFSLSGLDDLREGQPFFGLLPEEANFSLLMIHEPDTILQVEHPEKYDLVIAGHSHGGQIRLGNLRLRNDGSKTYDSGLYELDEGVKLFVNAGIGLTFLPIRFGVPPELVYYEI</sequence>
<evidence type="ECO:0000313" key="5">
    <source>
        <dbReference type="Proteomes" id="UP000006787"/>
    </source>
</evidence>
<dbReference type="Proteomes" id="UP000006787">
    <property type="component" value="Unassembled WGS sequence"/>
</dbReference>
<evidence type="ECO:0000313" key="4">
    <source>
        <dbReference type="EMBL" id="EKF52014.1"/>
    </source>
</evidence>
<dbReference type="InterPro" id="IPR029052">
    <property type="entry name" value="Metallo-depent_PP-like"/>
</dbReference>